<organism evidence="3 4">
    <name type="scientific">Peltaster fructicola</name>
    <dbReference type="NCBI Taxonomy" id="286661"/>
    <lineage>
        <taxon>Eukaryota</taxon>
        <taxon>Fungi</taxon>
        <taxon>Dikarya</taxon>
        <taxon>Ascomycota</taxon>
        <taxon>Pezizomycotina</taxon>
        <taxon>Dothideomycetes</taxon>
        <taxon>Dothideomycetes incertae sedis</taxon>
        <taxon>Peltaster</taxon>
    </lineage>
</organism>
<dbReference type="Pfam" id="PF07859">
    <property type="entry name" value="Abhydrolase_3"/>
    <property type="match status" value="1"/>
</dbReference>
<gene>
    <name evidence="3" type="ORF">AMS68_007920</name>
</gene>
<keyword evidence="4" id="KW-1185">Reference proteome</keyword>
<dbReference type="AlphaFoldDB" id="A0A6H0Y5X5"/>
<protein>
    <recommendedName>
        <fullName evidence="2">Alpha/beta hydrolase fold-3 domain-containing protein</fullName>
    </recommendedName>
</protein>
<dbReference type="EMBL" id="CP051143">
    <property type="protein sequence ID" value="QIX02403.1"/>
    <property type="molecule type" value="Genomic_DNA"/>
</dbReference>
<proteinExistence type="predicted"/>
<dbReference type="Proteomes" id="UP000503462">
    <property type="component" value="Chromosome 5"/>
</dbReference>
<reference evidence="3 4" key="1">
    <citation type="journal article" date="2016" name="Sci. Rep.">
        <title>Peltaster fructicola genome reveals evolution from an invasive phytopathogen to an ectophytic parasite.</title>
        <authorList>
            <person name="Xu C."/>
            <person name="Chen H."/>
            <person name="Gleason M.L."/>
            <person name="Xu J.R."/>
            <person name="Liu H."/>
            <person name="Zhang R."/>
            <person name="Sun G."/>
        </authorList>
    </citation>
    <scope>NUCLEOTIDE SEQUENCE [LARGE SCALE GENOMIC DNA]</scope>
    <source>
        <strain evidence="3 4">LNHT1506</strain>
    </source>
</reference>
<dbReference type="PANTHER" id="PTHR48081">
    <property type="entry name" value="AB HYDROLASE SUPERFAMILY PROTEIN C4A8.06C"/>
    <property type="match status" value="1"/>
</dbReference>
<evidence type="ECO:0000313" key="4">
    <source>
        <dbReference type="Proteomes" id="UP000503462"/>
    </source>
</evidence>
<dbReference type="PANTHER" id="PTHR48081:SF8">
    <property type="entry name" value="ALPHA_BETA HYDROLASE FOLD-3 DOMAIN-CONTAINING PROTEIN-RELATED"/>
    <property type="match status" value="1"/>
</dbReference>
<accession>A0A6H0Y5X5</accession>
<evidence type="ECO:0000256" key="1">
    <source>
        <dbReference type="ARBA" id="ARBA00022801"/>
    </source>
</evidence>
<dbReference type="SUPFAM" id="SSF53474">
    <property type="entry name" value="alpha/beta-Hydrolases"/>
    <property type="match status" value="1"/>
</dbReference>
<dbReference type="OrthoDB" id="408631at2759"/>
<dbReference type="InterPro" id="IPR050300">
    <property type="entry name" value="GDXG_lipolytic_enzyme"/>
</dbReference>
<feature type="domain" description="Alpha/beta hydrolase fold-3" evidence="2">
    <location>
        <begin position="39"/>
        <end position="254"/>
    </location>
</feature>
<evidence type="ECO:0000259" key="2">
    <source>
        <dbReference type="Pfam" id="PF07859"/>
    </source>
</evidence>
<dbReference type="GO" id="GO:0016787">
    <property type="term" value="F:hydrolase activity"/>
    <property type="evidence" value="ECO:0007669"/>
    <property type="project" value="UniProtKB-KW"/>
</dbReference>
<evidence type="ECO:0000313" key="3">
    <source>
        <dbReference type="EMBL" id="QIX02403.1"/>
    </source>
</evidence>
<name>A0A6H0Y5X5_9PEZI</name>
<keyword evidence="1" id="KW-0378">Hydrolase</keyword>
<dbReference type="Gene3D" id="3.40.50.1820">
    <property type="entry name" value="alpha/beta hydrolase"/>
    <property type="match status" value="1"/>
</dbReference>
<dbReference type="InterPro" id="IPR029058">
    <property type="entry name" value="AB_hydrolase_fold"/>
</dbReference>
<dbReference type="InterPro" id="IPR013094">
    <property type="entry name" value="AB_hydrolase_3"/>
</dbReference>
<sequence>MIQNGRLCVWTFAIDEQISQHVKVRVYAPPNAQKNLPLVLFCHGGGWQAGNLDTEDHLCRVVCARVRAVIVSIQYRLAPEHKFPIPIDDCYTAYRWAQQGAVKLGADVNRCIVWGGSAGGGLAIALTYRIVASKQPVAGLVVMAAFALHPDAVPEKYKSLHTSYIDNAGEIPVVKVADCHEAWAAAGAGPPYADHSWFPETGGADALRGFPPTYIHNTDKEAMRDDGRVLEAELNDAGIAVKRDVQADYPHYFWCFPIEKGGAAFRDMLVNGFGWVLDQSKTRRQASI</sequence>